<dbReference type="GO" id="GO:0006508">
    <property type="term" value="P:proteolysis"/>
    <property type="evidence" value="ECO:0007669"/>
    <property type="project" value="UniProtKB-KW"/>
</dbReference>
<evidence type="ECO:0000256" key="1">
    <source>
        <dbReference type="ARBA" id="ARBA00007074"/>
    </source>
</evidence>
<keyword evidence="4" id="KW-0378">Hydrolase</keyword>
<dbReference type="PROSITE" id="PS51257">
    <property type="entry name" value="PROKAR_LIPOPROTEIN"/>
    <property type="match status" value="1"/>
</dbReference>
<evidence type="ECO:0000259" key="6">
    <source>
        <dbReference type="PROSITE" id="PS51935"/>
    </source>
</evidence>
<gene>
    <name evidence="7" type="ORF">KL86DYS2_11389</name>
</gene>
<evidence type="ECO:0000256" key="4">
    <source>
        <dbReference type="ARBA" id="ARBA00022801"/>
    </source>
</evidence>
<evidence type="ECO:0000256" key="3">
    <source>
        <dbReference type="ARBA" id="ARBA00022729"/>
    </source>
</evidence>
<dbReference type="AlphaFoldDB" id="A0A212JF68"/>
<comment type="similarity">
    <text evidence="1">Belongs to the peptidase C40 family.</text>
</comment>
<feature type="domain" description="NlpC/P60" evidence="6">
    <location>
        <begin position="56"/>
        <end position="180"/>
    </location>
</feature>
<reference evidence="7" key="1">
    <citation type="submission" date="2016-04" db="EMBL/GenBank/DDBJ databases">
        <authorList>
            <person name="Evans L.H."/>
            <person name="Alamgir A."/>
            <person name="Owens N."/>
            <person name="Weber N.D."/>
            <person name="Virtaneva K."/>
            <person name="Barbian K."/>
            <person name="Babar A."/>
            <person name="Rosenke K."/>
        </authorList>
    </citation>
    <scope>NUCLEOTIDE SEQUENCE</scope>
    <source>
        <strain evidence="7">86-2</strain>
    </source>
</reference>
<dbReference type="GO" id="GO:0008234">
    <property type="term" value="F:cysteine-type peptidase activity"/>
    <property type="evidence" value="ECO:0007669"/>
    <property type="project" value="UniProtKB-KW"/>
</dbReference>
<name>A0A212JF68_9BACT</name>
<dbReference type="Pfam" id="PF00877">
    <property type="entry name" value="NLPC_P60"/>
    <property type="match status" value="1"/>
</dbReference>
<keyword evidence="3" id="KW-0732">Signal</keyword>
<evidence type="ECO:0000256" key="5">
    <source>
        <dbReference type="ARBA" id="ARBA00022807"/>
    </source>
</evidence>
<sequence length="181" mass="20336">MFRVLGRCISVFILLVVLLSSCGTQKPQGKLLYDPREVAELSSKLGIGLSNIDKDDDRNMPLYAEVSQWLGVPYRYAGLSRRGLDCSGFAYLIYQKVYRKSIPRSTTDQSKMKMHNVSKGGLEAGDFVFFATSGRNKISHVGIYLKGGRFVHASTSNGVIVSHLDEEYYKRTWKKGGRLKK</sequence>
<keyword evidence="2" id="KW-0645">Protease</keyword>
<dbReference type="PANTHER" id="PTHR47360">
    <property type="entry name" value="MUREIN DD-ENDOPEPTIDASE MEPS/MUREIN LD-CARBOXYPEPTIDASE"/>
    <property type="match status" value="1"/>
</dbReference>
<dbReference type="InterPro" id="IPR000064">
    <property type="entry name" value="NLP_P60_dom"/>
</dbReference>
<dbReference type="InterPro" id="IPR038765">
    <property type="entry name" value="Papain-like_cys_pep_sf"/>
</dbReference>
<dbReference type="SUPFAM" id="SSF54001">
    <property type="entry name" value="Cysteine proteinases"/>
    <property type="match status" value="1"/>
</dbReference>
<dbReference type="RefSeq" id="WP_296948605.1">
    <property type="nucleotide sequence ID" value="NZ_LT599021.1"/>
</dbReference>
<keyword evidence="5" id="KW-0788">Thiol protease</keyword>
<protein>
    <recommendedName>
        <fullName evidence="6">NlpC/P60 domain-containing protein</fullName>
    </recommendedName>
</protein>
<dbReference type="PROSITE" id="PS51935">
    <property type="entry name" value="NLPC_P60"/>
    <property type="match status" value="1"/>
</dbReference>
<evidence type="ECO:0000313" key="7">
    <source>
        <dbReference type="EMBL" id="SBV98103.1"/>
    </source>
</evidence>
<proteinExistence type="inferred from homology"/>
<dbReference type="PANTHER" id="PTHR47360:SF1">
    <property type="entry name" value="ENDOPEPTIDASE NLPC-RELATED"/>
    <property type="match status" value="1"/>
</dbReference>
<dbReference type="EMBL" id="FLUL01000001">
    <property type="protein sequence ID" value="SBV98103.1"/>
    <property type="molecule type" value="Genomic_DNA"/>
</dbReference>
<organism evidence="7">
    <name type="scientific">uncultured Dysgonomonas sp</name>
    <dbReference type="NCBI Taxonomy" id="206096"/>
    <lineage>
        <taxon>Bacteria</taxon>
        <taxon>Pseudomonadati</taxon>
        <taxon>Bacteroidota</taxon>
        <taxon>Bacteroidia</taxon>
        <taxon>Bacteroidales</taxon>
        <taxon>Dysgonomonadaceae</taxon>
        <taxon>Dysgonomonas</taxon>
        <taxon>environmental samples</taxon>
    </lineage>
</organism>
<evidence type="ECO:0000256" key="2">
    <source>
        <dbReference type="ARBA" id="ARBA00022670"/>
    </source>
</evidence>
<dbReference type="InterPro" id="IPR052062">
    <property type="entry name" value="Murein_DD/LD_carboxypeptidase"/>
</dbReference>
<dbReference type="Gene3D" id="3.90.1720.10">
    <property type="entry name" value="endopeptidase domain like (from Nostoc punctiforme)"/>
    <property type="match status" value="1"/>
</dbReference>
<accession>A0A212JF68</accession>